<evidence type="ECO:0000313" key="1">
    <source>
        <dbReference type="EMBL" id="MUO43424.1"/>
    </source>
</evidence>
<name>A0ABD6H744_AGRVI</name>
<dbReference type="Proteomes" id="UP000179454">
    <property type="component" value="Unassembled WGS sequence"/>
</dbReference>
<protein>
    <submittedName>
        <fullName evidence="2">Uncharacterized protein</fullName>
    </submittedName>
</protein>
<sequence length="143" mass="16094">MIIQSSNPPVRFFPSFHLNSTLHALNTQARKGDGELAVTIFSGECAARAGSAAGYECISNTQQWPGHKGHKGHNKRASNIIAFVDPTYPGPYSRLIAQENAQYRHYDEYSRNLENLHDWSFMRICEAALDVYPCDCSRKALIY</sequence>
<dbReference type="AlphaFoldDB" id="A0ABD6H744"/>
<organism evidence="2 4">
    <name type="scientific">Agrobacterium vitis</name>
    <name type="common">Rhizobium vitis</name>
    <dbReference type="NCBI Taxonomy" id="373"/>
    <lineage>
        <taxon>Bacteria</taxon>
        <taxon>Pseudomonadati</taxon>
        <taxon>Pseudomonadota</taxon>
        <taxon>Alphaproteobacteria</taxon>
        <taxon>Hyphomicrobiales</taxon>
        <taxon>Rhizobiaceae</taxon>
        <taxon>Rhizobium/Agrobacterium group</taxon>
        <taxon>Agrobacterium</taxon>
    </lineage>
</organism>
<proteinExistence type="predicted"/>
<dbReference type="EMBL" id="MBFE02000011">
    <property type="protein sequence ID" value="MUO43424.1"/>
    <property type="molecule type" value="Genomic_DNA"/>
</dbReference>
<evidence type="ECO:0000313" key="2">
    <source>
        <dbReference type="EMBL" id="MUP10028.1"/>
    </source>
</evidence>
<keyword evidence="3" id="KW-1185">Reference proteome</keyword>
<dbReference type="RefSeq" id="WP_139192351.1">
    <property type="nucleotide sequence ID" value="NZ_MBFA02000004.1"/>
</dbReference>
<accession>A0ABD6H744</accession>
<evidence type="ECO:0000313" key="3">
    <source>
        <dbReference type="Proteomes" id="UP000179454"/>
    </source>
</evidence>
<comment type="caution">
    <text evidence="2">The sequence shown here is derived from an EMBL/GenBank/DDBJ whole genome shotgun (WGS) entry which is preliminary data.</text>
</comment>
<gene>
    <name evidence="2" type="ORF">BBK91_009140</name>
    <name evidence="1" type="ORF">BBL17_016715</name>
</gene>
<evidence type="ECO:0000313" key="4">
    <source>
        <dbReference type="Proteomes" id="UP000179536"/>
    </source>
</evidence>
<dbReference type="Proteomes" id="UP000179536">
    <property type="component" value="Unassembled WGS sequence"/>
</dbReference>
<dbReference type="EMBL" id="MBFA02000004">
    <property type="protein sequence ID" value="MUP10028.1"/>
    <property type="molecule type" value="Genomic_DNA"/>
</dbReference>
<reference evidence="3 4" key="1">
    <citation type="submission" date="2019-11" db="EMBL/GenBank/DDBJ databases">
        <title>Whole-genome sequencing of Allorhizobium vitis.</title>
        <authorList>
            <person name="Gan H.M."/>
            <person name="Savka M.A."/>
        </authorList>
    </citation>
    <scope>NUCLEOTIDE SEQUENCE [LARGE SCALE GENOMIC DNA]</scope>
    <source>
        <strain evidence="2 4">RF2/1</strain>
        <strain evidence="1 3">T1/7</strain>
    </source>
</reference>